<dbReference type="EMBL" id="FUYC01000002">
    <property type="protein sequence ID" value="SKA74174.1"/>
    <property type="molecule type" value="Genomic_DNA"/>
</dbReference>
<keyword evidence="1" id="KW-0472">Membrane</keyword>
<keyword evidence="1" id="KW-0812">Transmembrane</keyword>
<proteinExistence type="predicted"/>
<evidence type="ECO:0000256" key="1">
    <source>
        <dbReference type="SAM" id="Phobius"/>
    </source>
</evidence>
<evidence type="ECO:0000313" key="2">
    <source>
        <dbReference type="EMBL" id="SKA74174.1"/>
    </source>
</evidence>
<dbReference type="Proteomes" id="UP000190027">
    <property type="component" value="Unassembled WGS sequence"/>
</dbReference>
<name>A0A1T4WA20_9BACT</name>
<gene>
    <name evidence="2" type="ORF">SAMN02745704_00609</name>
</gene>
<feature type="transmembrane region" description="Helical" evidence="1">
    <location>
        <begin position="20"/>
        <end position="45"/>
    </location>
</feature>
<dbReference type="STRING" id="1121449.SAMN02745704_00609"/>
<reference evidence="2 3" key="1">
    <citation type="submission" date="2017-02" db="EMBL/GenBank/DDBJ databases">
        <authorList>
            <person name="Peterson S.W."/>
        </authorList>
    </citation>
    <scope>NUCLEOTIDE SEQUENCE [LARGE SCALE GENOMIC DNA]</scope>
    <source>
        <strain evidence="2 3">DSM 16080</strain>
    </source>
</reference>
<dbReference type="PROSITE" id="PS00409">
    <property type="entry name" value="PROKAR_NTER_METHYL"/>
    <property type="match status" value="1"/>
</dbReference>
<dbReference type="OrthoDB" id="9846860at2"/>
<keyword evidence="1" id="KW-1133">Transmembrane helix</keyword>
<evidence type="ECO:0000313" key="3">
    <source>
        <dbReference type="Proteomes" id="UP000190027"/>
    </source>
</evidence>
<dbReference type="InterPro" id="IPR012902">
    <property type="entry name" value="N_methyl_site"/>
</dbReference>
<dbReference type="AlphaFoldDB" id="A0A1T4WA20"/>
<dbReference type="Pfam" id="PF07963">
    <property type="entry name" value="N_methyl"/>
    <property type="match status" value="1"/>
</dbReference>
<accession>A0A1T4WA20</accession>
<keyword evidence="3" id="KW-1185">Reference proteome</keyword>
<organism evidence="2 3">
    <name type="scientific">Paucidesulfovibrio gracilis DSM 16080</name>
    <dbReference type="NCBI Taxonomy" id="1121449"/>
    <lineage>
        <taxon>Bacteria</taxon>
        <taxon>Pseudomonadati</taxon>
        <taxon>Thermodesulfobacteriota</taxon>
        <taxon>Desulfovibrionia</taxon>
        <taxon>Desulfovibrionales</taxon>
        <taxon>Desulfovibrionaceae</taxon>
        <taxon>Paucidesulfovibrio</taxon>
    </lineage>
</organism>
<dbReference type="NCBIfam" id="TIGR02532">
    <property type="entry name" value="IV_pilin_GFxxxE"/>
    <property type="match status" value="1"/>
</dbReference>
<protein>
    <submittedName>
        <fullName evidence="2">Prepilin-type N-terminal cleavage/methylation domain-containing protein</fullName>
    </submittedName>
</protein>
<dbReference type="RefSeq" id="WP_078716185.1">
    <property type="nucleotide sequence ID" value="NZ_FUYC01000002.1"/>
</dbReference>
<sequence length="174" mass="19005">MRRSRDTDPTQRGVTLVELIISVLIFSIIAIAGAMFVSLAMNSYLITSESSRSAQAAHNTLNRLSSEFRLITGLGGGSTVTLTPDVSLQYETTEPLLSGVRQIRLAGTDLYLDKGTDSHLLLDNVTDFTLRVDQANTDGDASNQEISAINVTFRINGTGPVFELRVTPREFIRL</sequence>